<dbReference type="RefSeq" id="WP_281841838.1">
    <property type="nucleotide sequence ID" value="NZ_BROH01000004.1"/>
</dbReference>
<organism evidence="6 7">
    <name type="scientific">Sinisalibacter aestuarii</name>
    <dbReference type="NCBI Taxonomy" id="2949426"/>
    <lineage>
        <taxon>Bacteria</taxon>
        <taxon>Pseudomonadati</taxon>
        <taxon>Pseudomonadota</taxon>
        <taxon>Alphaproteobacteria</taxon>
        <taxon>Rhodobacterales</taxon>
        <taxon>Roseobacteraceae</taxon>
        <taxon>Sinisalibacter</taxon>
    </lineage>
</organism>
<evidence type="ECO:0000313" key="7">
    <source>
        <dbReference type="Proteomes" id="UP001144205"/>
    </source>
</evidence>
<dbReference type="InterPro" id="IPR011057">
    <property type="entry name" value="Mss4-like_sf"/>
</dbReference>
<keyword evidence="2" id="KW-0479">Metal-binding</keyword>
<dbReference type="EMBL" id="BROH01000004">
    <property type="protein sequence ID" value="GKY87853.1"/>
    <property type="molecule type" value="Genomic_DNA"/>
</dbReference>
<dbReference type="PANTHER" id="PTHR33337">
    <property type="entry name" value="GFA DOMAIN-CONTAINING PROTEIN"/>
    <property type="match status" value="1"/>
</dbReference>
<accession>A0ABQ5LSY3</accession>
<protein>
    <submittedName>
        <fullName evidence="6">Aldehyde-activating protein</fullName>
    </submittedName>
</protein>
<proteinExistence type="inferred from homology"/>
<dbReference type="SUPFAM" id="SSF51316">
    <property type="entry name" value="Mss4-like"/>
    <property type="match status" value="1"/>
</dbReference>
<reference evidence="6" key="1">
    <citation type="journal article" date="2023" name="Int. J. Syst. Evol. Microbiol.">
        <title>Sinisalibacter aestuarii sp. nov., isolated from estuarine sediment of the Arakawa River.</title>
        <authorList>
            <person name="Arafat S.T."/>
            <person name="Hirano S."/>
            <person name="Sato A."/>
            <person name="Takeuchi K."/>
            <person name="Yasuda T."/>
            <person name="Terahara T."/>
            <person name="Hamada M."/>
            <person name="Kobayashi T."/>
        </authorList>
    </citation>
    <scope>NUCLEOTIDE SEQUENCE</scope>
    <source>
        <strain evidence="6">B-399</strain>
    </source>
</reference>
<comment type="similarity">
    <text evidence="1">Belongs to the Gfa family.</text>
</comment>
<comment type="caution">
    <text evidence="6">The sequence shown here is derived from an EMBL/GenBank/DDBJ whole genome shotgun (WGS) entry which is preliminary data.</text>
</comment>
<evidence type="ECO:0000256" key="4">
    <source>
        <dbReference type="ARBA" id="ARBA00023239"/>
    </source>
</evidence>
<evidence type="ECO:0000256" key="2">
    <source>
        <dbReference type="ARBA" id="ARBA00022723"/>
    </source>
</evidence>
<dbReference type="Pfam" id="PF04828">
    <property type="entry name" value="GFA"/>
    <property type="match status" value="1"/>
</dbReference>
<dbReference type="Gene3D" id="3.90.1590.10">
    <property type="entry name" value="glutathione-dependent formaldehyde- activating enzyme (gfa)"/>
    <property type="match status" value="1"/>
</dbReference>
<dbReference type="PROSITE" id="PS51891">
    <property type="entry name" value="CENP_V_GFA"/>
    <property type="match status" value="1"/>
</dbReference>
<name>A0ABQ5LSY3_9RHOB</name>
<dbReference type="PANTHER" id="PTHR33337:SF40">
    <property type="entry name" value="CENP-V_GFA DOMAIN-CONTAINING PROTEIN-RELATED"/>
    <property type="match status" value="1"/>
</dbReference>
<keyword evidence="3" id="KW-0862">Zinc</keyword>
<dbReference type="Proteomes" id="UP001144205">
    <property type="component" value="Unassembled WGS sequence"/>
</dbReference>
<dbReference type="InterPro" id="IPR006913">
    <property type="entry name" value="CENP-V/GFA"/>
</dbReference>
<feature type="domain" description="CENP-V/GFA" evidence="5">
    <location>
        <begin position="9"/>
        <end position="111"/>
    </location>
</feature>
<gene>
    <name evidence="6" type="ORF">STA1M1_17220</name>
</gene>
<keyword evidence="4" id="KW-0456">Lyase</keyword>
<sequence length="153" mass="17215">MELLDQTTRRGGCQCGALRYEARAILDNPHICHCRMCQRASGNFFAALVGVPNEALTWQGEPAIFESSEGVERGFCRDCGTPMFYRHRDGSHCSIMIGTFDDPASVPLFYEFGIESRLPQIDRLGHVERYTSDELIDAAAIAHIRETSRQYPL</sequence>
<evidence type="ECO:0000256" key="3">
    <source>
        <dbReference type="ARBA" id="ARBA00022833"/>
    </source>
</evidence>
<evidence type="ECO:0000256" key="1">
    <source>
        <dbReference type="ARBA" id="ARBA00005495"/>
    </source>
</evidence>
<keyword evidence="7" id="KW-1185">Reference proteome</keyword>
<evidence type="ECO:0000313" key="6">
    <source>
        <dbReference type="EMBL" id="GKY87853.1"/>
    </source>
</evidence>
<evidence type="ECO:0000259" key="5">
    <source>
        <dbReference type="PROSITE" id="PS51891"/>
    </source>
</evidence>